<evidence type="ECO:0000259" key="12">
    <source>
        <dbReference type="Pfam" id="PF00117"/>
    </source>
</evidence>
<dbReference type="GO" id="GO:0000105">
    <property type="term" value="P:L-histidine biosynthetic process"/>
    <property type="evidence" value="ECO:0007669"/>
    <property type="project" value="UniProtKB-UniRule"/>
</dbReference>
<evidence type="ECO:0000313" key="13">
    <source>
        <dbReference type="EMBL" id="KKU75532.1"/>
    </source>
</evidence>
<comment type="caution">
    <text evidence="13">The sequence shown here is derived from an EMBL/GenBank/DDBJ whole genome shotgun (WGS) entry which is preliminary data.</text>
</comment>
<keyword evidence="5 10" id="KW-0315">Glutamine amidotransferase</keyword>
<dbReference type="PATRIC" id="fig|1618749.3.peg.270"/>
<comment type="subunit">
    <text evidence="2 10">Heterodimer of HisH and HisF.</text>
</comment>
<evidence type="ECO:0000256" key="1">
    <source>
        <dbReference type="ARBA" id="ARBA00005091"/>
    </source>
</evidence>
<feature type="active site" evidence="10 11">
    <location>
        <position position="194"/>
    </location>
</feature>
<evidence type="ECO:0000256" key="8">
    <source>
        <dbReference type="ARBA" id="ARBA00047838"/>
    </source>
</evidence>
<accession>A0A0G1T1B3</accession>
<dbReference type="PANTHER" id="PTHR42701">
    <property type="entry name" value="IMIDAZOLE GLYCEROL PHOSPHATE SYNTHASE SUBUNIT HISH"/>
    <property type="match status" value="1"/>
</dbReference>
<evidence type="ECO:0000256" key="6">
    <source>
        <dbReference type="ARBA" id="ARBA00023102"/>
    </source>
</evidence>
<name>A0A0G1T1B3_9BACT</name>
<dbReference type="NCBIfam" id="TIGR01855">
    <property type="entry name" value="IMP_synth_hisH"/>
    <property type="match status" value="1"/>
</dbReference>
<evidence type="ECO:0000256" key="3">
    <source>
        <dbReference type="ARBA" id="ARBA00022605"/>
    </source>
</evidence>
<evidence type="ECO:0000313" key="14">
    <source>
        <dbReference type="Proteomes" id="UP000034879"/>
    </source>
</evidence>
<keyword evidence="6 10" id="KW-0368">Histidine biosynthesis</keyword>
<dbReference type="InterPro" id="IPR029062">
    <property type="entry name" value="Class_I_gatase-like"/>
</dbReference>
<sequence>MNKPTKIVILDYGVGNLYSLARAVSNFTSDYLVTDDAETIASADKLIMPGVGSFEAGMSGIRVRGLEKAIKQFAQSGRSILGICLGAQILMSQGREFGKFKGLDIIPGEVVKFPALKTGKVPHIGWNQLALKPISTETTLFTNTTPEPYFYFVHSYIMKPESSQHIIATTEYGGCEFCSVVQAGRVYGVQFHPEKSGAAGMRLIRNFINQT</sequence>
<comment type="catalytic activity">
    <reaction evidence="9 10">
        <text>L-glutamine + H2O = L-glutamate + NH4(+)</text>
        <dbReference type="Rhea" id="RHEA:15889"/>
        <dbReference type="ChEBI" id="CHEBI:15377"/>
        <dbReference type="ChEBI" id="CHEBI:28938"/>
        <dbReference type="ChEBI" id="CHEBI:29985"/>
        <dbReference type="ChEBI" id="CHEBI:58359"/>
        <dbReference type="EC" id="3.5.1.2"/>
    </reaction>
</comment>
<comment type="subcellular location">
    <subcellularLocation>
        <location evidence="10">Cytoplasm</location>
    </subcellularLocation>
</comment>
<keyword evidence="7 10" id="KW-0456">Lyase</keyword>
<dbReference type="CDD" id="cd01748">
    <property type="entry name" value="GATase1_IGP_Synthase"/>
    <property type="match status" value="1"/>
</dbReference>
<dbReference type="UniPathway" id="UPA00031">
    <property type="reaction ID" value="UER00010"/>
</dbReference>
<dbReference type="InterPro" id="IPR017926">
    <property type="entry name" value="GATASE"/>
</dbReference>
<dbReference type="EMBL" id="LCOJ01000010">
    <property type="protein sequence ID" value="KKU75532.1"/>
    <property type="molecule type" value="Genomic_DNA"/>
</dbReference>
<dbReference type="EC" id="4.3.2.10" evidence="10"/>
<dbReference type="InterPro" id="IPR010139">
    <property type="entry name" value="Imidazole-glycPsynth_HisH"/>
</dbReference>
<dbReference type="Proteomes" id="UP000034879">
    <property type="component" value="Unassembled WGS sequence"/>
</dbReference>
<evidence type="ECO:0000256" key="5">
    <source>
        <dbReference type="ARBA" id="ARBA00022962"/>
    </source>
</evidence>
<feature type="domain" description="Glutamine amidotransferase" evidence="12">
    <location>
        <begin position="8"/>
        <end position="208"/>
    </location>
</feature>
<feature type="active site" evidence="10 11">
    <location>
        <position position="192"/>
    </location>
</feature>
<proteinExistence type="inferred from homology"/>
<dbReference type="GO" id="GO:0005737">
    <property type="term" value="C:cytoplasm"/>
    <property type="evidence" value="ECO:0007669"/>
    <property type="project" value="UniProtKB-SubCell"/>
</dbReference>
<dbReference type="EC" id="3.5.1.2" evidence="10"/>
<dbReference type="GO" id="GO:0000107">
    <property type="term" value="F:imidazoleglycerol-phosphate synthase activity"/>
    <property type="evidence" value="ECO:0007669"/>
    <property type="project" value="UniProtKB-UniRule"/>
</dbReference>
<evidence type="ECO:0000256" key="2">
    <source>
        <dbReference type="ARBA" id="ARBA00011152"/>
    </source>
</evidence>
<evidence type="ECO:0000256" key="10">
    <source>
        <dbReference type="HAMAP-Rule" id="MF_00278"/>
    </source>
</evidence>
<comment type="pathway">
    <text evidence="1 10">Amino-acid biosynthesis; L-histidine biosynthesis; L-histidine from 5-phospho-alpha-D-ribose 1-diphosphate: step 5/9.</text>
</comment>
<organism evidence="13 14">
    <name type="scientific">Candidatus Nomurabacteria bacterium GW2011_GWB1_47_6</name>
    <dbReference type="NCBI Taxonomy" id="1618749"/>
    <lineage>
        <taxon>Bacteria</taxon>
        <taxon>Candidatus Nomuraibacteriota</taxon>
    </lineage>
</organism>
<gene>
    <name evidence="10" type="primary">hisH</name>
    <name evidence="13" type="ORF">UY01_C0010G0009</name>
</gene>
<feature type="active site" description="Nucleophile" evidence="10 11">
    <location>
        <position position="84"/>
    </location>
</feature>
<dbReference type="GO" id="GO:0004359">
    <property type="term" value="F:glutaminase activity"/>
    <property type="evidence" value="ECO:0007669"/>
    <property type="project" value="UniProtKB-EC"/>
</dbReference>
<keyword evidence="4 10" id="KW-0378">Hydrolase</keyword>
<comment type="catalytic activity">
    <reaction evidence="8 10">
        <text>5-[(5-phospho-1-deoxy-D-ribulos-1-ylimino)methylamino]-1-(5-phospho-beta-D-ribosyl)imidazole-4-carboxamide + L-glutamine = D-erythro-1-(imidazol-4-yl)glycerol 3-phosphate + 5-amino-1-(5-phospho-beta-D-ribosyl)imidazole-4-carboxamide + L-glutamate + H(+)</text>
        <dbReference type="Rhea" id="RHEA:24793"/>
        <dbReference type="ChEBI" id="CHEBI:15378"/>
        <dbReference type="ChEBI" id="CHEBI:29985"/>
        <dbReference type="ChEBI" id="CHEBI:58278"/>
        <dbReference type="ChEBI" id="CHEBI:58359"/>
        <dbReference type="ChEBI" id="CHEBI:58475"/>
        <dbReference type="ChEBI" id="CHEBI:58525"/>
        <dbReference type="EC" id="4.3.2.10"/>
    </reaction>
</comment>
<dbReference type="Pfam" id="PF00117">
    <property type="entry name" value="GATase"/>
    <property type="match status" value="1"/>
</dbReference>
<keyword evidence="10" id="KW-0963">Cytoplasm</keyword>
<dbReference type="AlphaFoldDB" id="A0A0G1T1B3"/>
<dbReference type="PANTHER" id="PTHR42701:SF1">
    <property type="entry name" value="IMIDAZOLE GLYCEROL PHOSPHATE SYNTHASE SUBUNIT HISH"/>
    <property type="match status" value="1"/>
</dbReference>
<comment type="function">
    <text evidence="10">IGPS catalyzes the conversion of PRFAR and glutamine to IGP, AICAR and glutamate. The HisH subunit catalyzes the hydrolysis of glutamine to glutamate and ammonia as part of the synthesis of IGP and AICAR. The resulting ammonia molecule is channeled to the active site of HisF.</text>
</comment>
<keyword evidence="3 10" id="KW-0028">Amino-acid biosynthesis</keyword>
<evidence type="ECO:0000256" key="7">
    <source>
        <dbReference type="ARBA" id="ARBA00023239"/>
    </source>
</evidence>
<protein>
    <recommendedName>
        <fullName evidence="10">Imidazole glycerol phosphate synthase subunit HisH</fullName>
        <ecNumber evidence="10">4.3.2.10</ecNumber>
    </recommendedName>
    <alternativeName>
        <fullName evidence="10">IGP synthase glutaminase subunit</fullName>
        <ecNumber evidence="10">3.5.1.2</ecNumber>
    </alternativeName>
    <alternativeName>
        <fullName evidence="10">IGP synthase subunit HisH</fullName>
    </alternativeName>
    <alternativeName>
        <fullName evidence="10">ImGP synthase subunit HisH</fullName>
        <shortName evidence="10">IGPS subunit HisH</shortName>
    </alternativeName>
</protein>
<evidence type="ECO:0000256" key="4">
    <source>
        <dbReference type="ARBA" id="ARBA00022801"/>
    </source>
</evidence>
<evidence type="ECO:0000256" key="11">
    <source>
        <dbReference type="PIRSR" id="PIRSR000495-1"/>
    </source>
</evidence>
<evidence type="ECO:0000256" key="9">
    <source>
        <dbReference type="ARBA" id="ARBA00049534"/>
    </source>
</evidence>
<dbReference type="PIRSF" id="PIRSF000495">
    <property type="entry name" value="Amidotransf_hisH"/>
    <property type="match status" value="1"/>
</dbReference>
<reference evidence="13 14" key="1">
    <citation type="journal article" date="2015" name="Nature">
        <title>rRNA introns, odd ribosomes, and small enigmatic genomes across a large radiation of phyla.</title>
        <authorList>
            <person name="Brown C.T."/>
            <person name="Hug L.A."/>
            <person name="Thomas B.C."/>
            <person name="Sharon I."/>
            <person name="Castelle C.J."/>
            <person name="Singh A."/>
            <person name="Wilkins M.J."/>
            <person name="Williams K.H."/>
            <person name="Banfield J.F."/>
        </authorList>
    </citation>
    <scope>NUCLEOTIDE SEQUENCE [LARGE SCALE GENOMIC DNA]</scope>
</reference>
<dbReference type="SUPFAM" id="SSF52317">
    <property type="entry name" value="Class I glutamine amidotransferase-like"/>
    <property type="match status" value="1"/>
</dbReference>
<dbReference type="GO" id="GO:0016829">
    <property type="term" value="F:lyase activity"/>
    <property type="evidence" value="ECO:0007669"/>
    <property type="project" value="UniProtKB-KW"/>
</dbReference>
<dbReference type="PROSITE" id="PS51273">
    <property type="entry name" value="GATASE_TYPE_1"/>
    <property type="match status" value="1"/>
</dbReference>
<dbReference type="HAMAP" id="MF_00278">
    <property type="entry name" value="HisH"/>
    <property type="match status" value="1"/>
</dbReference>
<dbReference type="Gene3D" id="3.40.50.880">
    <property type="match status" value="1"/>
</dbReference>